<name>A0A1J8QLM6_9AGAM</name>
<comment type="caution">
    <text evidence="1">The sequence shown here is derived from an EMBL/GenBank/DDBJ whole genome shotgun (WGS) entry which is preliminary data.</text>
</comment>
<gene>
    <name evidence="1" type="ORF">AZE42_11306</name>
</gene>
<dbReference type="Proteomes" id="UP000183567">
    <property type="component" value="Unassembled WGS sequence"/>
</dbReference>
<protein>
    <submittedName>
        <fullName evidence="1">Uncharacterized protein</fullName>
    </submittedName>
</protein>
<evidence type="ECO:0000313" key="1">
    <source>
        <dbReference type="EMBL" id="OJA20787.1"/>
    </source>
</evidence>
<sequence>MHIVSKGRSRAILAPVVGNNSDPRLRCLHW</sequence>
<evidence type="ECO:0000313" key="2">
    <source>
        <dbReference type="Proteomes" id="UP000183567"/>
    </source>
</evidence>
<keyword evidence="2" id="KW-1185">Reference proteome</keyword>
<dbReference type="EMBL" id="LVVM01000379">
    <property type="protein sequence ID" value="OJA20787.1"/>
    <property type="molecule type" value="Genomic_DNA"/>
</dbReference>
<dbReference type="AlphaFoldDB" id="A0A1J8QLM6"/>
<accession>A0A1J8QLM6</accession>
<proteinExistence type="predicted"/>
<reference evidence="1 2" key="1">
    <citation type="submission" date="2016-03" db="EMBL/GenBank/DDBJ databases">
        <title>Comparative genomics of the ectomycorrhizal sister species Rhizopogon vinicolor and Rhizopogon vesiculosus (Basidiomycota: Boletales) reveals a divergence of the mating type B locus.</title>
        <authorList>
            <person name="Mujic A.B."/>
            <person name="Kuo A."/>
            <person name="Tritt A."/>
            <person name="Lipzen A."/>
            <person name="Chen C."/>
            <person name="Johnson J."/>
            <person name="Sharma A."/>
            <person name="Barry K."/>
            <person name="Grigoriev I.V."/>
            <person name="Spatafora J.W."/>
        </authorList>
    </citation>
    <scope>NUCLEOTIDE SEQUENCE [LARGE SCALE GENOMIC DNA]</scope>
    <source>
        <strain evidence="1 2">AM-OR11-056</strain>
    </source>
</reference>
<organism evidence="1 2">
    <name type="scientific">Rhizopogon vesiculosus</name>
    <dbReference type="NCBI Taxonomy" id="180088"/>
    <lineage>
        <taxon>Eukaryota</taxon>
        <taxon>Fungi</taxon>
        <taxon>Dikarya</taxon>
        <taxon>Basidiomycota</taxon>
        <taxon>Agaricomycotina</taxon>
        <taxon>Agaricomycetes</taxon>
        <taxon>Agaricomycetidae</taxon>
        <taxon>Boletales</taxon>
        <taxon>Suillineae</taxon>
        <taxon>Rhizopogonaceae</taxon>
        <taxon>Rhizopogon</taxon>
    </lineage>
</organism>